<organism evidence="1 2">
    <name type="scientific">Adineta steineri</name>
    <dbReference type="NCBI Taxonomy" id="433720"/>
    <lineage>
        <taxon>Eukaryota</taxon>
        <taxon>Metazoa</taxon>
        <taxon>Spiralia</taxon>
        <taxon>Gnathifera</taxon>
        <taxon>Rotifera</taxon>
        <taxon>Eurotatoria</taxon>
        <taxon>Bdelloidea</taxon>
        <taxon>Adinetida</taxon>
        <taxon>Adinetidae</taxon>
        <taxon>Adineta</taxon>
    </lineage>
</organism>
<evidence type="ECO:0000313" key="2">
    <source>
        <dbReference type="Proteomes" id="UP000663868"/>
    </source>
</evidence>
<feature type="non-terminal residue" evidence="1">
    <location>
        <position position="1"/>
    </location>
</feature>
<comment type="caution">
    <text evidence="1">The sequence shown here is derived from an EMBL/GenBank/DDBJ whole genome shotgun (WGS) entry which is preliminary data.</text>
</comment>
<dbReference type="AlphaFoldDB" id="A0A820AX51"/>
<protein>
    <submittedName>
        <fullName evidence="1">Uncharacterized protein</fullName>
    </submittedName>
</protein>
<name>A0A820AX51_9BILA</name>
<evidence type="ECO:0000313" key="1">
    <source>
        <dbReference type="EMBL" id="CAF4194043.1"/>
    </source>
</evidence>
<proteinExistence type="predicted"/>
<gene>
    <name evidence="1" type="ORF">KXQ929_LOCUS39696</name>
</gene>
<accession>A0A820AX51</accession>
<reference evidence="1" key="1">
    <citation type="submission" date="2021-02" db="EMBL/GenBank/DDBJ databases">
        <authorList>
            <person name="Nowell W R."/>
        </authorList>
    </citation>
    <scope>NUCLEOTIDE SEQUENCE</scope>
</reference>
<dbReference type="Proteomes" id="UP000663868">
    <property type="component" value="Unassembled WGS sequence"/>
</dbReference>
<dbReference type="EMBL" id="CAJOBB010007770">
    <property type="protein sequence ID" value="CAF4194043.1"/>
    <property type="molecule type" value="Genomic_DNA"/>
</dbReference>
<sequence>ININMASDRNYNRKVYAGAIQNDTDGDIHIVFTYAGITDRRGDTKQTRVELDVAKGKRGYMIQRLITRETHNIIEVIEQIEVTRSNGSKLELKAPFEGVKTPTTDWLFVVNNTEIKSTGLNK</sequence>